<evidence type="ECO:0000256" key="1">
    <source>
        <dbReference type="SAM" id="MobiDB-lite"/>
    </source>
</evidence>
<protein>
    <submittedName>
        <fullName evidence="2">Uncharacterized protein</fullName>
    </submittedName>
</protein>
<sequence>MLNSEISDLKREMLSFEPAHSPKDFSTSSTQESSTTQAAFSKLDDHSFFFNHTSSIKSPFSSRHFEFSQKNAVPQSIFSIKDSKYKKAEPNSLNKKPFPSNYPEDYSQVNPKNRTPTYRSENQITPLFPASSRPKALRFLYGDIRLRELSSILTSKSHLTENIPRSLLPNVDLSKLVVSVQNQINVPILKIEKSQLSIIQKFRNTTEKFNKANSSVVSLSRKHPYKSLIPEDSLQTVLNQVELTYQLFSDAFTKLEQLESLLPKSIQILGGDHDSKKIYSKLTSSLVTRRFDTSNEYDRNLMLTSPGYSEYAIKLAHKNNSNYDKDTCYYLEHDRSTAAKLSSSVELSSFHMTNVPLLPIPTEKPKYNRDNANYPPSLQIETPNRIDPDTSSSKEINEDMDPVSLMEPPSSAFPTRPRLNSGRRPNSVYSMLLPISKGSKNLVDPFMRLGNSSKNTSNPDNPLLLQSKSPILGFFPVSNSKQSVSRPQVTINRKNA</sequence>
<dbReference type="EMBL" id="MBFS01000180">
    <property type="protein sequence ID" value="PVV03913.1"/>
    <property type="molecule type" value="Genomic_DNA"/>
</dbReference>
<feature type="region of interest" description="Disordered" evidence="1">
    <location>
        <begin position="374"/>
        <end position="425"/>
    </location>
</feature>
<keyword evidence="3" id="KW-1185">Reference proteome</keyword>
<dbReference type="AlphaFoldDB" id="A0A2T9ZH43"/>
<reference evidence="2 3" key="1">
    <citation type="journal article" date="2018" name="MBio">
        <title>Comparative Genomics Reveals the Core Gene Toolbox for the Fungus-Insect Symbiosis.</title>
        <authorList>
            <person name="Wang Y."/>
            <person name="Stata M."/>
            <person name="Wang W."/>
            <person name="Stajich J.E."/>
            <person name="White M.M."/>
            <person name="Moncalvo J.M."/>
        </authorList>
    </citation>
    <scope>NUCLEOTIDE SEQUENCE [LARGE SCALE GENOMIC DNA]</scope>
    <source>
        <strain evidence="2 3">SC-DP-2</strain>
    </source>
</reference>
<evidence type="ECO:0000313" key="3">
    <source>
        <dbReference type="Proteomes" id="UP000245609"/>
    </source>
</evidence>
<dbReference type="Proteomes" id="UP000245609">
    <property type="component" value="Unassembled WGS sequence"/>
</dbReference>
<comment type="caution">
    <text evidence="2">The sequence shown here is derived from an EMBL/GenBank/DDBJ whole genome shotgun (WGS) entry which is preliminary data.</text>
</comment>
<name>A0A2T9ZH43_9FUNG</name>
<proteinExistence type="predicted"/>
<feature type="compositionally biased region" description="Low complexity" evidence="1">
    <location>
        <begin position="25"/>
        <end position="38"/>
    </location>
</feature>
<gene>
    <name evidence="2" type="ORF">BB560_001592</name>
</gene>
<evidence type="ECO:0000313" key="2">
    <source>
        <dbReference type="EMBL" id="PVV03913.1"/>
    </source>
</evidence>
<organism evidence="2 3">
    <name type="scientific">Smittium megazygosporum</name>
    <dbReference type="NCBI Taxonomy" id="133381"/>
    <lineage>
        <taxon>Eukaryota</taxon>
        <taxon>Fungi</taxon>
        <taxon>Fungi incertae sedis</taxon>
        <taxon>Zoopagomycota</taxon>
        <taxon>Kickxellomycotina</taxon>
        <taxon>Harpellomycetes</taxon>
        <taxon>Harpellales</taxon>
        <taxon>Legeriomycetaceae</taxon>
        <taxon>Smittium</taxon>
    </lineage>
</organism>
<feature type="region of interest" description="Disordered" evidence="1">
    <location>
        <begin position="88"/>
        <end position="120"/>
    </location>
</feature>
<feature type="compositionally biased region" description="Polar residues" evidence="1">
    <location>
        <begin position="107"/>
        <end position="120"/>
    </location>
</feature>
<accession>A0A2T9ZH43</accession>
<feature type="region of interest" description="Disordered" evidence="1">
    <location>
        <begin position="17"/>
        <end position="38"/>
    </location>
</feature>